<dbReference type="EMBL" id="FUYZ01000016">
    <property type="protein sequence ID" value="SKC10881.1"/>
    <property type="molecule type" value="Genomic_DNA"/>
</dbReference>
<reference evidence="2 3" key="1">
    <citation type="submission" date="2017-02" db="EMBL/GenBank/DDBJ databases">
        <authorList>
            <person name="Peterson S.W."/>
        </authorList>
    </citation>
    <scope>NUCLEOTIDE SEQUENCE [LARGE SCALE GENOMIC DNA]</scope>
    <source>
        <strain evidence="2 3">DSM 22323</strain>
    </source>
</reference>
<name>A0A1T5GR61_9FLAO</name>
<evidence type="ECO:0000256" key="1">
    <source>
        <dbReference type="SAM" id="Phobius"/>
    </source>
</evidence>
<feature type="transmembrane region" description="Helical" evidence="1">
    <location>
        <begin position="6"/>
        <end position="38"/>
    </location>
</feature>
<keyword evidence="3" id="KW-1185">Reference proteome</keyword>
<proteinExistence type="predicted"/>
<evidence type="ECO:0000313" key="2">
    <source>
        <dbReference type="EMBL" id="SKC10881.1"/>
    </source>
</evidence>
<keyword evidence="1" id="KW-0812">Transmembrane</keyword>
<gene>
    <name evidence="2" type="ORF">SAMN05660477_03070</name>
</gene>
<dbReference type="STRING" id="619805.SAMN05660477_03070"/>
<organism evidence="2 3">
    <name type="scientific">Soonwooa buanensis</name>
    <dbReference type="NCBI Taxonomy" id="619805"/>
    <lineage>
        <taxon>Bacteria</taxon>
        <taxon>Pseudomonadati</taxon>
        <taxon>Bacteroidota</taxon>
        <taxon>Flavobacteriia</taxon>
        <taxon>Flavobacteriales</taxon>
        <taxon>Weeksellaceae</taxon>
        <taxon>Chryseobacterium group</taxon>
        <taxon>Soonwooa</taxon>
    </lineage>
</organism>
<accession>A0A1T5GR61</accession>
<evidence type="ECO:0000313" key="3">
    <source>
        <dbReference type="Proteomes" id="UP000191112"/>
    </source>
</evidence>
<sequence length="142" mass="16648">MLLIVFSIFLIGVFYFLMPQVDYRITILVFLIFAVSVLKLSKLKIFSLEVSPHFISIKQTGPFSRHIEFPKLEVPLQKITSYKIEKCVINHFFTINIRTCKGERSFCYNLGILSKKQLEQFNNILNPIKKNINHDTRLQSHI</sequence>
<dbReference type="Proteomes" id="UP000191112">
    <property type="component" value="Unassembled WGS sequence"/>
</dbReference>
<dbReference type="AlphaFoldDB" id="A0A1T5GR61"/>
<keyword evidence="1" id="KW-1133">Transmembrane helix</keyword>
<keyword evidence="1" id="KW-0472">Membrane</keyword>
<protein>
    <submittedName>
        <fullName evidence="2">Uncharacterized protein</fullName>
    </submittedName>
</protein>